<evidence type="ECO:0000256" key="5">
    <source>
        <dbReference type="ARBA" id="ARBA00038359"/>
    </source>
</evidence>
<keyword evidence="3 6" id="KW-1133">Transmembrane helix</keyword>
<feature type="transmembrane region" description="Helical" evidence="6">
    <location>
        <begin position="192"/>
        <end position="210"/>
    </location>
</feature>
<dbReference type="Proteomes" id="UP000799778">
    <property type="component" value="Unassembled WGS sequence"/>
</dbReference>
<dbReference type="GO" id="GO:0016020">
    <property type="term" value="C:membrane"/>
    <property type="evidence" value="ECO:0007669"/>
    <property type="project" value="UniProtKB-SubCell"/>
</dbReference>
<sequence>IIVFTTVFWAVAVIAIILRVWCRSLKGRSLVFNDYAVLVAFVFTSGLSAILITSVVWAGAGHHVVDISPQYRNRIFILFAAGQSSWAASNTFVKLSILHFYTVIFPSRKFRIICIAAMVISGLYFTSVLLETFLLCTPVQYNWDKTISGTCSPHSQIAYIIAGATNLVIDVFIVLLPMPILWKLQISWTKKLLVMAMFSLGAVICIISLLRVINVAKLDLTDFTYACINLSIWAILEPTLGIVNACLPVFRPIASSV</sequence>
<feature type="non-terminal residue" evidence="8">
    <location>
        <position position="1"/>
    </location>
</feature>
<keyword evidence="4 6" id="KW-0472">Membrane</keyword>
<feature type="transmembrane region" description="Helical" evidence="6">
    <location>
        <begin position="230"/>
        <end position="250"/>
    </location>
</feature>
<dbReference type="Pfam" id="PF20684">
    <property type="entry name" value="Fung_rhodopsin"/>
    <property type="match status" value="1"/>
</dbReference>
<evidence type="ECO:0000313" key="9">
    <source>
        <dbReference type="Proteomes" id="UP000799778"/>
    </source>
</evidence>
<accession>A0A6A5X778</accession>
<proteinExistence type="inferred from homology"/>
<evidence type="ECO:0000313" key="8">
    <source>
        <dbReference type="EMBL" id="KAF2008746.1"/>
    </source>
</evidence>
<gene>
    <name evidence="8" type="ORF">BU24DRAFT_321242</name>
</gene>
<evidence type="ECO:0000256" key="4">
    <source>
        <dbReference type="ARBA" id="ARBA00023136"/>
    </source>
</evidence>
<comment type="similarity">
    <text evidence="5">Belongs to the SAT4 family.</text>
</comment>
<reference evidence="8" key="1">
    <citation type="journal article" date="2020" name="Stud. Mycol.">
        <title>101 Dothideomycetes genomes: a test case for predicting lifestyles and emergence of pathogens.</title>
        <authorList>
            <person name="Haridas S."/>
            <person name="Albert R."/>
            <person name="Binder M."/>
            <person name="Bloem J."/>
            <person name="Labutti K."/>
            <person name="Salamov A."/>
            <person name="Andreopoulos B."/>
            <person name="Baker S."/>
            <person name="Barry K."/>
            <person name="Bills G."/>
            <person name="Bluhm B."/>
            <person name="Cannon C."/>
            <person name="Castanera R."/>
            <person name="Culley D."/>
            <person name="Daum C."/>
            <person name="Ezra D."/>
            <person name="Gonzalez J."/>
            <person name="Henrissat B."/>
            <person name="Kuo A."/>
            <person name="Liang C."/>
            <person name="Lipzen A."/>
            <person name="Lutzoni F."/>
            <person name="Magnuson J."/>
            <person name="Mondo S."/>
            <person name="Nolan M."/>
            <person name="Ohm R."/>
            <person name="Pangilinan J."/>
            <person name="Park H.-J."/>
            <person name="Ramirez L."/>
            <person name="Alfaro M."/>
            <person name="Sun H."/>
            <person name="Tritt A."/>
            <person name="Yoshinaga Y."/>
            <person name="Zwiers L.-H."/>
            <person name="Turgeon B."/>
            <person name="Goodwin S."/>
            <person name="Spatafora J."/>
            <person name="Crous P."/>
            <person name="Grigoriev I."/>
        </authorList>
    </citation>
    <scope>NUCLEOTIDE SEQUENCE</scope>
    <source>
        <strain evidence="8">CBS 175.79</strain>
    </source>
</reference>
<dbReference type="InterPro" id="IPR052337">
    <property type="entry name" value="SAT4-like"/>
</dbReference>
<dbReference type="AlphaFoldDB" id="A0A6A5X778"/>
<feature type="domain" description="Rhodopsin" evidence="7">
    <location>
        <begin position="18"/>
        <end position="254"/>
    </location>
</feature>
<feature type="transmembrane region" description="Helical" evidence="6">
    <location>
        <begin position="110"/>
        <end position="130"/>
    </location>
</feature>
<feature type="transmembrane region" description="Helical" evidence="6">
    <location>
        <begin position="6"/>
        <end position="22"/>
    </location>
</feature>
<dbReference type="PANTHER" id="PTHR33048:SF47">
    <property type="entry name" value="INTEGRAL MEMBRANE PROTEIN-RELATED"/>
    <property type="match status" value="1"/>
</dbReference>
<feature type="transmembrane region" description="Helical" evidence="6">
    <location>
        <begin position="157"/>
        <end position="180"/>
    </location>
</feature>
<dbReference type="GeneID" id="54280328"/>
<dbReference type="EMBL" id="ML978081">
    <property type="protein sequence ID" value="KAF2008746.1"/>
    <property type="molecule type" value="Genomic_DNA"/>
</dbReference>
<keyword evidence="2 6" id="KW-0812">Transmembrane</keyword>
<dbReference type="InterPro" id="IPR049326">
    <property type="entry name" value="Rhodopsin_dom_fungi"/>
</dbReference>
<evidence type="ECO:0000256" key="1">
    <source>
        <dbReference type="ARBA" id="ARBA00004141"/>
    </source>
</evidence>
<evidence type="ECO:0000256" key="2">
    <source>
        <dbReference type="ARBA" id="ARBA00022692"/>
    </source>
</evidence>
<feature type="transmembrane region" description="Helical" evidence="6">
    <location>
        <begin position="75"/>
        <end position="98"/>
    </location>
</feature>
<feature type="non-terminal residue" evidence="8">
    <location>
        <position position="257"/>
    </location>
</feature>
<name>A0A6A5X778_9PLEO</name>
<dbReference type="OrthoDB" id="10017208at2759"/>
<comment type="subcellular location">
    <subcellularLocation>
        <location evidence="1">Membrane</location>
        <topology evidence="1">Multi-pass membrane protein</topology>
    </subcellularLocation>
</comment>
<protein>
    <recommendedName>
        <fullName evidence="7">Rhodopsin domain-containing protein</fullName>
    </recommendedName>
</protein>
<dbReference type="PANTHER" id="PTHR33048">
    <property type="entry name" value="PTH11-LIKE INTEGRAL MEMBRANE PROTEIN (AFU_ORTHOLOGUE AFUA_5G11245)"/>
    <property type="match status" value="1"/>
</dbReference>
<evidence type="ECO:0000259" key="7">
    <source>
        <dbReference type="Pfam" id="PF20684"/>
    </source>
</evidence>
<organism evidence="8 9">
    <name type="scientific">Aaosphaeria arxii CBS 175.79</name>
    <dbReference type="NCBI Taxonomy" id="1450172"/>
    <lineage>
        <taxon>Eukaryota</taxon>
        <taxon>Fungi</taxon>
        <taxon>Dikarya</taxon>
        <taxon>Ascomycota</taxon>
        <taxon>Pezizomycotina</taxon>
        <taxon>Dothideomycetes</taxon>
        <taxon>Pleosporomycetidae</taxon>
        <taxon>Pleosporales</taxon>
        <taxon>Pleosporales incertae sedis</taxon>
        <taxon>Aaosphaeria</taxon>
    </lineage>
</organism>
<feature type="transmembrane region" description="Helical" evidence="6">
    <location>
        <begin position="34"/>
        <end position="60"/>
    </location>
</feature>
<evidence type="ECO:0000256" key="6">
    <source>
        <dbReference type="SAM" id="Phobius"/>
    </source>
</evidence>
<keyword evidence="9" id="KW-1185">Reference proteome</keyword>
<dbReference type="RefSeq" id="XP_033377085.1">
    <property type="nucleotide sequence ID" value="XM_033522931.1"/>
</dbReference>
<evidence type="ECO:0000256" key="3">
    <source>
        <dbReference type="ARBA" id="ARBA00022989"/>
    </source>
</evidence>